<feature type="transmembrane region" description="Helical" evidence="1">
    <location>
        <begin position="199"/>
        <end position="216"/>
    </location>
</feature>
<feature type="transmembrane region" description="Helical" evidence="1">
    <location>
        <begin position="159"/>
        <end position="179"/>
    </location>
</feature>
<sequence>MGATNGGHPAATAKAPALDLRALLLHVAWLSILLGLTIEVILLVLAAAFGEGTTARSFAVKLVQQIAWSFFVCTGLAVGLAVAKTGIPAGKFTGFFIAPAAFAVARTLHKSVAQALAIASAVPATPSPFLLAAVKGIEYGILGLAIARIQKWEHGRMTHYIVTGLLIGLVFGGFVLALILREAEDLSVIDLMTRGVNELLFPVGCSVVIYAAEALGRRAAK</sequence>
<organism evidence="2">
    <name type="scientific">Thermorudis sp</name>
    <dbReference type="NCBI Taxonomy" id="1969470"/>
    <lineage>
        <taxon>Bacteria</taxon>
        <taxon>Pseudomonadati</taxon>
        <taxon>Thermomicrobiota</taxon>
        <taxon>Thermomicrobia</taxon>
        <taxon>Thermomicrobia incertae sedis</taxon>
        <taxon>Thermorudis</taxon>
    </lineage>
</organism>
<proteinExistence type="predicted"/>
<evidence type="ECO:0000313" key="2">
    <source>
        <dbReference type="EMBL" id="HEX69786.1"/>
    </source>
</evidence>
<dbReference type="EMBL" id="DSID01000069">
    <property type="protein sequence ID" value="HEX69786.1"/>
    <property type="molecule type" value="Genomic_DNA"/>
</dbReference>
<evidence type="ECO:0000256" key="1">
    <source>
        <dbReference type="SAM" id="Phobius"/>
    </source>
</evidence>
<feature type="transmembrane region" description="Helical" evidence="1">
    <location>
        <begin position="129"/>
        <end position="147"/>
    </location>
</feature>
<reference evidence="2" key="1">
    <citation type="journal article" date="2020" name="mSystems">
        <title>Genome- and Community-Level Interaction Insights into Carbon Utilization and Element Cycling Functions of Hydrothermarchaeota in Hydrothermal Sediment.</title>
        <authorList>
            <person name="Zhou Z."/>
            <person name="Liu Y."/>
            <person name="Xu W."/>
            <person name="Pan J."/>
            <person name="Luo Z.H."/>
            <person name="Li M."/>
        </authorList>
    </citation>
    <scope>NUCLEOTIDE SEQUENCE [LARGE SCALE GENOMIC DNA]</scope>
    <source>
        <strain evidence="2">SpSt-192</strain>
    </source>
</reference>
<dbReference type="AlphaFoldDB" id="A0A7C2WG84"/>
<keyword evidence="1" id="KW-1133">Transmembrane helix</keyword>
<name>A0A7C2WG84_9BACT</name>
<protein>
    <submittedName>
        <fullName evidence="2">Uncharacterized protein</fullName>
    </submittedName>
</protein>
<feature type="transmembrane region" description="Helical" evidence="1">
    <location>
        <begin position="23"/>
        <end position="50"/>
    </location>
</feature>
<accession>A0A7C2WG84</accession>
<comment type="caution">
    <text evidence="2">The sequence shown here is derived from an EMBL/GenBank/DDBJ whole genome shotgun (WGS) entry which is preliminary data.</text>
</comment>
<gene>
    <name evidence="2" type="ORF">ENP13_00870</name>
</gene>
<keyword evidence="1" id="KW-0812">Transmembrane</keyword>
<feature type="transmembrane region" description="Helical" evidence="1">
    <location>
        <begin position="62"/>
        <end position="83"/>
    </location>
</feature>
<keyword evidence="1" id="KW-0472">Membrane</keyword>